<name>A0AAQ3RAU5_9PEZI</name>
<accession>A0AAQ3RAU5</accession>
<dbReference type="InterPro" id="IPR029033">
    <property type="entry name" value="His_PPase_superfam"/>
</dbReference>
<dbReference type="InterPro" id="IPR050645">
    <property type="entry name" value="Histidine_acid_phosphatase"/>
</dbReference>
<evidence type="ECO:0000313" key="6">
    <source>
        <dbReference type="Proteomes" id="UP001303373"/>
    </source>
</evidence>
<evidence type="ECO:0000256" key="4">
    <source>
        <dbReference type="SAM" id="SignalP"/>
    </source>
</evidence>
<dbReference type="GO" id="GO:0016791">
    <property type="term" value="F:phosphatase activity"/>
    <property type="evidence" value="ECO:0007669"/>
    <property type="project" value="TreeGrafter"/>
</dbReference>
<dbReference type="Gene3D" id="3.40.50.1240">
    <property type="entry name" value="Phosphoglycerate mutase-like"/>
    <property type="match status" value="1"/>
</dbReference>
<keyword evidence="3" id="KW-0812">Transmembrane</keyword>
<protein>
    <recommendedName>
        <fullName evidence="7">Phosphoglycerate mutase-like protein</fullName>
    </recommendedName>
</protein>
<dbReference type="InterPro" id="IPR000560">
    <property type="entry name" value="His_Pase_clade-2"/>
</dbReference>
<feature type="transmembrane region" description="Helical" evidence="3">
    <location>
        <begin position="482"/>
        <end position="509"/>
    </location>
</feature>
<evidence type="ECO:0008006" key="7">
    <source>
        <dbReference type="Google" id="ProtNLM"/>
    </source>
</evidence>
<keyword evidence="3" id="KW-1133">Transmembrane helix</keyword>
<dbReference type="PANTHER" id="PTHR11567:SF142">
    <property type="entry name" value="PHOSPHOGLYCERATE MUTASE-LIKE PROTEIN"/>
    <property type="match status" value="1"/>
</dbReference>
<evidence type="ECO:0000313" key="5">
    <source>
        <dbReference type="EMBL" id="WPH04664.1"/>
    </source>
</evidence>
<dbReference type="EMBL" id="CP138592">
    <property type="protein sequence ID" value="WPH04664.1"/>
    <property type="molecule type" value="Genomic_DNA"/>
</dbReference>
<reference evidence="5 6" key="1">
    <citation type="submission" date="2023-11" db="EMBL/GenBank/DDBJ databases">
        <title>An acidophilic fungus is an integral part of prey digestion in a carnivorous sundew plant.</title>
        <authorList>
            <person name="Tsai I.J."/>
        </authorList>
    </citation>
    <scope>NUCLEOTIDE SEQUENCE [LARGE SCALE GENOMIC DNA]</scope>
    <source>
        <strain evidence="5">169a</strain>
    </source>
</reference>
<comment type="similarity">
    <text evidence="1">Belongs to the histidine acid phosphatase family.</text>
</comment>
<sequence length="616" mass="67248">MRSLDVAILATALVLPEVVHAQKVYTVLSSVIFSRTGERTPRTLGYIPTTLTSLGAQEAYSAGAFFRNRYMNSASETPMTGLNAEVIDPRQLFVRAHDAEYSIASAQAFMQGLYPPSTLNESASSTLDPTSILSNQTYISNPLSGYHYTYIRTTGDTDPYSPYIAGTENCPGFDASTTKYWNTTEFQQTQQESKHIYEAVGQEILSDVLPNPAQWDYVNAYAIYDYVAYLNAHNSTVAALFNQSEWHHPLTNTTFLDSLRWYADRQQYALLTNMSITNTYTTAASPWASYGVHGSISTIAGNFLATQMLDLLSTAIEFPDEWNKINVLIGDYEPLISLFALLDLPGTPSYLEGLPDYGSVFAFELYTWQTANSTEIWPNSTDQLYVNAYFRNGTDVNPNSVNGEYHAYPLFGNGPSQTEMLWTDFQAELATVMLTSVGDWCLQCGASSIFCAAWNSSDGFQLTGPASVSATQASQSKTLSPVVAGIIGAVVALSIAALLFAITMLLAGLRVHRVSRGAKRSDLAGFKGSQKLASDRDLSVPNKSGAVVGASVERTSPVSPIGHERVGSWELKQNSMQTGGVLQTASLPVYRGESARPSFEDAVDPFRDPVLPSERV</sequence>
<evidence type="ECO:0000256" key="3">
    <source>
        <dbReference type="SAM" id="Phobius"/>
    </source>
</evidence>
<dbReference type="SUPFAM" id="SSF53254">
    <property type="entry name" value="Phosphoglycerate mutase-like"/>
    <property type="match status" value="1"/>
</dbReference>
<evidence type="ECO:0000256" key="2">
    <source>
        <dbReference type="SAM" id="MobiDB-lite"/>
    </source>
</evidence>
<dbReference type="Proteomes" id="UP001303373">
    <property type="component" value="Chromosome 13"/>
</dbReference>
<proteinExistence type="inferred from homology"/>
<keyword evidence="3" id="KW-0472">Membrane</keyword>
<dbReference type="AlphaFoldDB" id="A0AAQ3RAU5"/>
<dbReference type="PANTHER" id="PTHR11567">
    <property type="entry name" value="ACID PHOSPHATASE-RELATED"/>
    <property type="match status" value="1"/>
</dbReference>
<organism evidence="5 6">
    <name type="scientific">Acrodontium crateriforme</name>
    <dbReference type="NCBI Taxonomy" id="150365"/>
    <lineage>
        <taxon>Eukaryota</taxon>
        <taxon>Fungi</taxon>
        <taxon>Dikarya</taxon>
        <taxon>Ascomycota</taxon>
        <taxon>Pezizomycotina</taxon>
        <taxon>Dothideomycetes</taxon>
        <taxon>Dothideomycetidae</taxon>
        <taxon>Mycosphaerellales</taxon>
        <taxon>Teratosphaeriaceae</taxon>
        <taxon>Acrodontium</taxon>
    </lineage>
</organism>
<dbReference type="Pfam" id="PF00328">
    <property type="entry name" value="His_Phos_2"/>
    <property type="match status" value="1"/>
</dbReference>
<keyword evidence="4" id="KW-0732">Signal</keyword>
<gene>
    <name evidence="5" type="ORF">R9X50_00755700</name>
</gene>
<feature type="signal peptide" evidence="4">
    <location>
        <begin position="1"/>
        <end position="21"/>
    </location>
</feature>
<keyword evidence="6" id="KW-1185">Reference proteome</keyword>
<feature type="chain" id="PRO_5042859456" description="Phosphoglycerate mutase-like protein" evidence="4">
    <location>
        <begin position="22"/>
        <end position="616"/>
    </location>
</feature>
<evidence type="ECO:0000256" key="1">
    <source>
        <dbReference type="ARBA" id="ARBA00005375"/>
    </source>
</evidence>
<feature type="region of interest" description="Disordered" evidence="2">
    <location>
        <begin position="595"/>
        <end position="616"/>
    </location>
</feature>
<dbReference type="CDD" id="cd07061">
    <property type="entry name" value="HP_HAP_like"/>
    <property type="match status" value="1"/>
</dbReference>